<dbReference type="PANTHER" id="PTHR34118:SF6">
    <property type="entry name" value="PROTEIN CONSERVED ONLY IN THE GREEN LINEAGE 160, CHLOROPLASTIC"/>
    <property type="match status" value="1"/>
</dbReference>
<evidence type="ECO:0000313" key="3">
    <source>
        <dbReference type="Proteomes" id="UP000256970"/>
    </source>
</evidence>
<name>A0A383V9N5_TETOB</name>
<evidence type="ECO:0000256" key="1">
    <source>
        <dbReference type="SAM" id="MobiDB-lite"/>
    </source>
</evidence>
<protein>
    <submittedName>
        <fullName evidence="2">Uncharacterized protein</fullName>
    </submittedName>
</protein>
<dbReference type="EMBL" id="FNXT01000146">
    <property type="protein sequence ID" value="SZX61459.1"/>
    <property type="molecule type" value="Genomic_DNA"/>
</dbReference>
<reference evidence="2 3" key="1">
    <citation type="submission" date="2016-10" db="EMBL/GenBank/DDBJ databases">
        <authorList>
            <person name="Cai Z."/>
        </authorList>
    </citation>
    <scope>NUCLEOTIDE SEQUENCE [LARGE SCALE GENOMIC DNA]</scope>
</reference>
<dbReference type="AlphaFoldDB" id="A0A383V9N5"/>
<keyword evidence="3" id="KW-1185">Reference proteome</keyword>
<sequence length="331" mass="35755">MALFCLGQVHRQPCTAWGRTSSSRQPAVHAVQSSSRCCCSTHGSSGSSSTSSSSSSSTQHHCRLQLNSRRSMRQQQRLQAASSGSEPGSMQASYDADSAASQPISAPSSTSAAAAGDDYGYMSEYAALKQQLLDNTRKSGGAIGLYLLLTVNGQAALAAMVGAAASYAYLSWVCRDVDNVKATDTVPIWEANKIENVLLRRAAKVKAAYQKSLNPRLLVPAGLGLLVGVANKVAGENGLDLVYPGCLLLGFLSYKGALIVKLIDNLTPKSFAPEKERPTIEKFDEELELDQWGRPRKRLANPIDVMPEDKQAKAYEELEKQLERQAEREQQ</sequence>
<dbReference type="Proteomes" id="UP000256970">
    <property type="component" value="Unassembled WGS sequence"/>
</dbReference>
<proteinExistence type="predicted"/>
<organism evidence="2 3">
    <name type="scientific">Tetradesmus obliquus</name>
    <name type="common">Green alga</name>
    <name type="synonym">Acutodesmus obliquus</name>
    <dbReference type="NCBI Taxonomy" id="3088"/>
    <lineage>
        <taxon>Eukaryota</taxon>
        <taxon>Viridiplantae</taxon>
        <taxon>Chlorophyta</taxon>
        <taxon>core chlorophytes</taxon>
        <taxon>Chlorophyceae</taxon>
        <taxon>CS clade</taxon>
        <taxon>Sphaeropleales</taxon>
        <taxon>Scenedesmaceae</taxon>
        <taxon>Tetradesmus</taxon>
    </lineage>
</organism>
<accession>A0A383V9N5</accession>
<feature type="region of interest" description="Disordered" evidence="1">
    <location>
        <begin position="70"/>
        <end position="109"/>
    </location>
</feature>
<gene>
    <name evidence="2" type="ORF">BQ4739_LOCUS1949</name>
</gene>
<evidence type="ECO:0000313" key="2">
    <source>
        <dbReference type="EMBL" id="SZX61459.1"/>
    </source>
</evidence>
<dbReference type="PANTHER" id="PTHR34118">
    <property type="entry name" value="NF-KAPPA-B INHIBITOR-LIKE PROTEIN-RELATED"/>
    <property type="match status" value="1"/>
</dbReference>